<dbReference type="Proteomes" id="UP000228781">
    <property type="component" value="Unassembled WGS sequence"/>
</dbReference>
<organism evidence="1 2">
    <name type="scientific">candidate division WWE3 bacterium CG_4_9_14_0_2_um_filter_48_10</name>
    <dbReference type="NCBI Taxonomy" id="1975078"/>
    <lineage>
        <taxon>Bacteria</taxon>
        <taxon>Katanobacteria</taxon>
    </lineage>
</organism>
<reference evidence="2" key="1">
    <citation type="submission" date="2017-09" db="EMBL/GenBank/DDBJ databases">
        <title>Depth-based differentiation of microbial function through sediment-hosted aquifers and enrichment of novel symbionts in the deep terrestrial subsurface.</title>
        <authorList>
            <person name="Probst A.J."/>
            <person name="Ladd B."/>
            <person name="Jarett J.K."/>
            <person name="Geller-Mcgrath D.E."/>
            <person name="Sieber C.M.K."/>
            <person name="Emerson J.B."/>
            <person name="Anantharaman K."/>
            <person name="Thomas B.C."/>
            <person name="Malmstrom R."/>
            <person name="Stieglmeier M."/>
            <person name="Klingl A."/>
            <person name="Woyke T."/>
            <person name="Ryan C.M."/>
            <person name="Banfield J.F."/>
        </authorList>
    </citation>
    <scope>NUCLEOTIDE SEQUENCE [LARGE SCALE GENOMIC DNA]</scope>
</reference>
<protein>
    <submittedName>
        <fullName evidence="1">Uncharacterized protein</fullName>
    </submittedName>
</protein>
<name>A0A2M8EJ56_UNCKA</name>
<gene>
    <name evidence="1" type="ORF">CO059_01830</name>
</gene>
<proteinExistence type="predicted"/>
<dbReference type="EMBL" id="PFSK01000022">
    <property type="protein sequence ID" value="PJC22738.1"/>
    <property type="molecule type" value="Genomic_DNA"/>
</dbReference>
<sequence>MVKKALFIIGLLIFAGLLAYGLIYFENKTRAPEERVLVINYQKSGGFAGVDERWLIYDNGLIEGRDLTTGDRGRAWTGNIGAQAVADLLKLIEKEGFFSFEERYFPQNLCCDRFTYRIVVFGEGKGTAVTVMDGADAPEGLWRIIGEINTIISNIGRP</sequence>
<accession>A0A2M8EJ56</accession>
<evidence type="ECO:0000313" key="2">
    <source>
        <dbReference type="Proteomes" id="UP000228781"/>
    </source>
</evidence>
<comment type="caution">
    <text evidence="1">The sequence shown here is derived from an EMBL/GenBank/DDBJ whole genome shotgun (WGS) entry which is preliminary data.</text>
</comment>
<evidence type="ECO:0000313" key="1">
    <source>
        <dbReference type="EMBL" id="PJC22738.1"/>
    </source>
</evidence>
<dbReference type="AlphaFoldDB" id="A0A2M8EJ56"/>